<dbReference type="AlphaFoldDB" id="A0A3M6RU13"/>
<keyword evidence="2" id="KW-0238">DNA-binding</keyword>
<dbReference type="NCBIfam" id="TIGR01764">
    <property type="entry name" value="excise"/>
    <property type="match status" value="1"/>
</dbReference>
<dbReference type="InterPro" id="IPR036388">
    <property type="entry name" value="WH-like_DNA-bd_sf"/>
</dbReference>
<evidence type="ECO:0000313" key="3">
    <source>
        <dbReference type="Proteomes" id="UP000275180"/>
    </source>
</evidence>
<dbReference type="InterPro" id="IPR010093">
    <property type="entry name" value="SinI_DNA-bd"/>
</dbReference>
<dbReference type="Gene3D" id="1.10.10.10">
    <property type="entry name" value="Winged helix-like DNA-binding domain superfamily/Winged helix DNA-binding domain"/>
    <property type="match status" value="1"/>
</dbReference>
<feature type="domain" description="Helix-turn-helix" evidence="1">
    <location>
        <begin position="11"/>
        <end position="59"/>
    </location>
</feature>
<name>A0A3M6RU13_9BURK</name>
<dbReference type="Proteomes" id="UP000275180">
    <property type="component" value="Unassembled WGS sequence"/>
</dbReference>
<protein>
    <submittedName>
        <fullName evidence="2">DNA-binding protein</fullName>
    </submittedName>
</protein>
<dbReference type="EMBL" id="RDQJ01000003">
    <property type="protein sequence ID" value="RMX18185.1"/>
    <property type="molecule type" value="Genomic_DNA"/>
</dbReference>
<organism evidence="2 3">
    <name type="scientific">Vandammella animalimorsus</name>
    <dbReference type="NCBI Taxonomy" id="2029117"/>
    <lineage>
        <taxon>Bacteria</taxon>
        <taxon>Pseudomonadati</taxon>
        <taxon>Pseudomonadota</taxon>
        <taxon>Betaproteobacteria</taxon>
        <taxon>Burkholderiales</taxon>
        <taxon>Comamonadaceae</taxon>
        <taxon>Vandammella</taxon>
    </lineage>
</organism>
<dbReference type="GO" id="GO:0003677">
    <property type="term" value="F:DNA binding"/>
    <property type="evidence" value="ECO:0007669"/>
    <property type="project" value="UniProtKB-KW"/>
</dbReference>
<dbReference type="Pfam" id="PF12728">
    <property type="entry name" value="HTH_17"/>
    <property type="match status" value="1"/>
</dbReference>
<gene>
    <name evidence="2" type="ORF">EBQ34_03220</name>
</gene>
<accession>A0A3M6RU13</accession>
<dbReference type="InterPro" id="IPR041657">
    <property type="entry name" value="HTH_17"/>
</dbReference>
<evidence type="ECO:0000313" key="2">
    <source>
        <dbReference type="EMBL" id="RMX18185.1"/>
    </source>
</evidence>
<dbReference type="OrthoDB" id="9800023at2"/>
<sequence>MSTNASDGEILTIKQVADFLKVTERTIYRLAAAKQIPAFKVGGTWRFSRVDIDSWIRQQAMPSREDSEKQL</sequence>
<evidence type="ECO:0000259" key="1">
    <source>
        <dbReference type="Pfam" id="PF12728"/>
    </source>
</evidence>
<dbReference type="InterPro" id="IPR009061">
    <property type="entry name" value="DNA-bd_dom_put_sf"/>
</dbReference>
<reference evidence="2 3" key="1">
    <citation type="submission" date="2018-10" db="EMBL/GenBank/DDBJ databases">
        <title>Comamonadaceae CDC group NO-1 genome sequencing and assembly.</title>
        <authorList>
            <person name="Bernier A.-M."/>
            <person name="Bernard K."/>
        </authorList>
    </citation>
    <scope>NUCLEOTIDE SEQUENCE [LARGE SCALE GENOMIC DNA]</scope>
    <source>
        <strain evidence="2 3">NML180582</strain>
    </source>
</reference>
<dbReference type="NCBIfam" id="NF047737">
    <property type="entry name" value="antiphage_MADS1"/>
    <property type="match status" value="1"/>
</dbReference>
<dbReference type="SUPFAM" id="SSF46955">
    <property type="entry name" value="Putative DNA-binding domain"/>
    <property type="match status" value="1"/>
</dbReference>
<comment type="caution">
    <text evidence="2">The sequence shown here is derived from an EMBL/GenBank/DDBJ whole genome shotgun (WGS) entry which is preliminary data.</text>
</comment>
<proteinExistence type="predicted"/>